<keyword evidence="3" id="KW-1185">Reference proteome</keyword>
<dbReference type="EMBL" id="JAPEUY010000017">
    <property type="protein sequence ID" value="KAJ4364610.1"/>
    <property type="molecule type" value="Genomic_DNA"/>
</dbReference>
<protein>
    <submittedName>
        <fullName evidence="2">Uncharacterized protein</fullName>
    </submittedName>
</protein>
<proteinExistence type="predicted"/>
<dbReference type="Proteomes" id="UP001140560">
    <property type="component" value="Unassembled WGS sequence"/>
</dbReference>
<sequence>MPSSKGKGVAGKNAQQARVESPSAESEWTCVSGYDDAHDYEDQNQNLSWEWSTSKVTYEPRIATQQPEQPAEVQAQPVEQHHDNVYRGPLPPEPAPGQDLYIKIPPQTSKIIFQRPQHPGIMEPLEEDYRRLGFHDDHHERQTHLDSAMPTGFAPLHAPSYGGIQGCQRQPRLAIPTTRHLYHDRSNLLLPRRFHDGTNELPGRGKNRGRRAANAFAQIPAAIGPIHSLELTSVMENYMEAVEKVYNELSAVNCALFRLSAMVKRLEQKDAENECIYMR</sequence>
<feature type="compositionally biased region" description="Polar residues" evidence="1">
    <location>
        <begin position="13"/>
        <end position="26"/>
    </location>
</feature>
<reference evidence="2" key="1">
    <citation type="submission" date="2022-10" db="EMBL/GenBank/DDBJ databases">
        <title>Tapping the CABI collections for fungal endophytes: first genome assemblies for Collariella, Neodidymelliopsis, Ascochyta clinopodiicola, Didymella pomorum, Didymosphaeria variabile, Neocosmospora piperis and Neocucurbitaria cava.</title>
        <authorList>
            <person name="Hill R."/>
        </authorList>
    </citation>
    <scope>NUCLEOTIDE SEQUENCE</scope>
    <source>
        <strain evidence="2">IMI 356814</strain>
    </source>
</reference>
<name>A0A9W8Y0H3_9PLEO</name>
<evidence type="ECO:0000313" key="2">
    <source>
        <dbReference type="EMBL" id="KAJ4364610.1"/>
    </source>
</evidence>
<evidence type="ECO:0000313" key="3">
    <source>
        <dbReference type="Proteomes" id="UP001140560"/>
    </source>
</evidence>
<dbReference type="AlphaFoldDB" id="A0A9W8Y0H3"/>
<organism evidence="2 3">
    <name type="scientific">Neocucurbitaria cava</name>
    <dbReference type="NCBI Taxonomy" id="798079"/>
    <lineage>
        <taxon>Eukaryota</taxon>
        <taxon>Fungi</taxon>
        <taxon>Dikarya</taxon>
        <taxon>Ascomycota</taxon>
        <taxon>Pezizomycotina</taxon>
        <taxon>Dothideomycetes</taxon>
        <taxon>Pleosporomycetidae</taxon>
        <taxon>Pleosporales</taxon>
        <taxon>Pleosporineae</taxon>
        <taxon>Cucurbitariaceae</taxon>
        <taxon>Neocucurbitaria</taxon>
    </lineage>
</organism>
<comment type="caution">
    <text evidence="2">The sequence shown here is derived from an EMBL/GenBank/DDBJ whole genome shotgun (WGS) entry which is preliminary data.</text>
</comment>
<accession>A0A9W8Y0H3</accession>
<evidence type="ECO:0000256" key="1">
    <source>
        <dbReference type="SAM" id="MobiDB-lite"/>
    </source>
</evidence>
<feature type="region of interest" description="Disordered" evidence="1">
    <location>
        <begin position="1"/>
        <end position="30"/>
    </location>
</feature>
<gene>
    <name evidence="2" type="ORF">N0V83_009206</name>
</gene>